<protein>
    <submittedName>
        <fullName evidence="1">Uncharacterized protein</fullName>
    </submittedName>
</protein>
<evidence type="ECO:0000313" key="2">
    <source>
        <dbReference type="Proteomes" id="UP001153954"/>
    </source>
</evidence>
<keyword evidence="2" id="KW-1185">Reference proteome</keyword>
<name>A0AAU9TJQ9_EUPED</name>
<sequence>MKRQTTNQRSELVNSEFNYYISSPTMTARYNYQYQINLSYYYNPGIVAEWRSPVQSSYNSSVRLSSPIMTPQLIRPLCRPPLYPDTFATAESLLSSVGQPVMVPEVVPTINTPEVEYIQERFLTTPDIMNQLDKFSVGELLSQEQNRRNIINEPEISDPFELYLKLPKNLFPTSEMLNLNPNSIIDEFCKIQSIYDHVPWILDLELGVPKIPCPRPIAIYDIKHNNIYSKNAPNTIHPVFEKCNKDFKQVLVDYYDFMVINWYKGYLSLNYHNSLEHFQAWLKLPMQMFGMYWP</sequence>
<proteinExistence type="predicted"/>
<organism evidence="1 2">
    <name type="scientific">Euphydryas editha</name>
    <name type="common">Edith's checkerspot</name>
    <dbReference type="NCBI Taxonomy" id="104508"/>
    <lineage>
        <taxon>Eukaryota</taxon>
        <taxon>Metazoa</taxon>
        <taxon>Ecdysozoa</taxon>
        <taxon>Arthropoda</taxon>
        <taxon>Hexapoda</taxon>
        <taxon>Insecta</taxon>
        <taxon>Pterygota</taxon>
        <taxon>Neoptera</taxon>
        <taxon>Endopterygota</taxon>
        <taxon>Lepidoptera</taxon>
        <taxon>Glossata</taxon>
        <taxon>Ditrysia</taxon>
        <taxon>Papilionoidea</taxon>
        <taxon>Nymphalidae</taxon>
        <taxon>Nymphalinae</taxon>
        <taxon>Euphydryas</taxon>
    </lineage>
</organism>
<dbReference type="EMBL" id="CAKOGL010000003">
    <property type="protein sequence ID" value="CAH2084965.1"/>
    <property type="molecule type" value="Genomic_DNA"/>
</dbReference>
<reference evidence="1" key="1">
    <citation type="submission" date="2022-03" db="EMBL/GenBank/DDBJ databases">
        <authorList>
            <person name="Tunstrom K."/>
        </authorList>
    </citation>
    <scope>NUCLEOTIDE SEQUENCE</scope>
</reference>
<accession>A0AAU9TJQ9</accession>
<dbReference type="Proteomes" id="UP001153954">
    <property type="component" value="Unassembled WGS sequence"/>
</dbReference>
<comment type="caution">
    <text evidence="1">The sequence shown here is derived from an EMBL/GenBank/DDBJ whole genome shotgun (WGS) entry which is preliminary data.</text>
</comment>
<gene>
    <name evidence="1" type="ORF">EEDITHA_LOCUS1487</name>
</gene>
<dbReference type="AlphaFoldDB" id="A0AAU9TJQ9"/>
<evidence type="ECO:0000313" key="1">
    <source>
        <dbReference type="EMBL" id="CAH2084965.1"/>
    </source>
</evidence>